<dbReference type="AlphaFoldDB" id="A0A4V5NK66"/>
<accession>A0A4V5NK66</accession>
<reference evidence="2 3" key="1">
    <citation type="submission" date="2019-04" db="EMBL/GenBank/DDBJ databases">
        <title>Crypto-aerobic microbial life in anoxic (sulfidic) marine sediments.</title>
        <authorList>
            <person name="Bhattacharya S."/>
            <person name="Roy C."/>
            <person name="Mondal N."/>
            <person name="Sarkar J."/>
            <person name="Mandal S."/>
            <person name="Rameez M.J."/>
            <person name="Ghosh W."/>
        </authorList>
    </citation>
    <scope>NUCLEOTIDE SEQUENCE [LARGE SCALE GENOMIC DNA]</scope>
    <source>
        <strain evidence="2 3">SBBB</strain>
    </source>
</reference>
<evidence type="ECO:0000313" key="3">
    <source>
        <dbReference type="Proteomes" id="UP000305198"/>
    </source>
</evidence>
<name>A0A4V5NK66_9GAMM</name>
<protein>
    <submittedName>
        <fullName evidence="2">Uncharacterized protein</fullName>
    </submittedName>
</protein>
<evidence type="ECO:0000256" key="1">
    <source>
        <dbReference type="SAM" id="MobiDB-lite"/>
    </source>
</evidence>
<feature type="region of interest" description="Disordered" evidence="1">
    <location>
        <begin position="53"/>
        <end position="89"/>
    </location>
</feature>
<dbReference type="RefSeq" id="WP_136869919.1">
    <property type="nucleotide sequence ID" value="NZ_SWAV01000005.1"/>
</dbReference>
<gene>
    <name evidence="2" type="ORF">FA869_14715</name>
</gene>
<proteinExistence type="predicted"/>
<evidence type="ECO:0000313" key="2">
    <source>
        <dbReference type="EMBL" id="TKA90367.1"/>
    </source>
</evidence>
<dbReference type="EMBL" id="SWAV01000005">
    <property type="protein sequence ID" value="TKA90367.1"/>
    <property type="molecule type" value="Genomic_DNA"/>
</dbReference>
<organism evidence="2 3">
    <name type="scientific">Halopseudomonas bauzanensis</name>
    <dbReference type="NCBI Taxonomy" id="653930"/>
    <lineage>
        <taxon>Bacteria</taxon>
        <taxon>Pseudomonadati</taxon>
        <taxon>Pseudomonadota</taxon>
        <taxon>Gammaproteobacteria</taxon>
        <taxon>Pseudomonadales</taxon>
        <taxon>Pseudomonadaceae</taxon>
        <taxon>Halopseudomonas</taxon>
    </lineage>
</organism>
<comment type="caution">
    <text evidence="2">The sequence shown here is derived from an EMBL/GenBank/DDBJ whole genome shotgun (WGS) entry which is preliminary data.</text>
</comment>
<sequence>MRPTPDPIKVGEQAGIEAAVADFMRSGGSIQEFDSGCRPIKNYSWRDQGDASWNAKLAGDLPPKPAPAPKPKAKPRSLQRDTKAATAARSTALKQARDKMAGAVRELAALNVSRNKIAEALEVSAKTVGRIADEHGIQLPLHARSGTRQAKANAELRGRADQG</sequence>
<dbReference type="Proteomes" id="UP000305198">
    <property type="component" value="Unassembled WGS sequence"/>
</dbReference>